<dbReference type="EMBL" id="JBHSWI010000001">
    <property type="protein sequence ID" value="MFC6647486.1"/>
    <property type="molecule type" value="Genomic_DNA"/>
</dbReference>
<gene>
    <name evidence="4" type="primary">modA</name>
    <name evidence="4" type="ORF">ACFQBQ_18295</name>
</gene>
<comment type="similarity">
    <text evidence="1">Belongs to the bacterial solute-binding protein ModA family.</text>
</comment>
<accession>A0ABW1ZFL2</accession>
<protein>
    <submittedName>
        <fullName evidence="4">Molybdate ABC transporter substrate-binding protein</fullName>
    </submittedName>
</protein>
<sequence>MAVLLTLLSAHKLIAQAKELHVAAAADLAPVLPILAAQYEKQTGVKVIASFGSSAALTTQLQNGAPFDVFLSADTAHPQQLADAHLSDGALMPYAHGTLVLWARKDSVAQPLTLASLQKPEVTRIAMANPTHAPYGLAAKQYLTHEHLIAALATKLVTAENIAQTAQFAESGNAQAGLISLTTANTPHFREIGSYVLIPQADYAPLVQAAVVMHDAKDRTAAHAFLKWLTCTKTQAQLKPLGLEPVR</sequence>
<keyword evidence="3" id="KW-0732">Signal</keyword>
<proteinExistence type="inferred from homology"/>
<keyword evidence="5" id="KW-1185">Reference proteome</keyword>
<dbReference type="RefSeq" id="WP_263370621.1">
    <property type="nucleotide sequence ID" value="NZ_JAGSYD010000002.1"/>
</dbReference>
<dbReference type="InterPro" id="IPR005950">
    <property type="entry name" value="ModA"/>
</dbReference>
<evidence type="ECO:0000313" key="5">
    <source>
        <dbReference type="Proteomes" id="UP001596391"/>
    </source>
</evidence>
<reference evidence="5" key="1">
    <citation type="journal article" date="2019" name="Int. J. Syst. Evol. Microbiol.">
        <title>The Global Catalogue of Microorganisms (GCM) 10K type strain sequencing project: providing services to taxonomists for standard genome sequencing and annotation.</title>
        <authorList>
            <consortium name="The Broad Institute Genomics Platform"/>
            <consortium name="The Broad Institute Genome Sequencing Center for Infectious Disease"/>
            <person name="Wu L."/>
            <person name="Ma J."/>
        </authorList>
    </citation>
    <scope>NUCLEOTIDE SEQUENCE [LARGE SCALE GENOMIC DNA]</scope>
    <source>
        <strain evidence="5">CGMCC 1.16026</strain>
    </source>
</reference>
<organism evidence="4 5">
    <name type="scientific">Granulicella cerasi</name>
    <dbReference type="NCBI Taxonomy" id="741063"/>
    <lineage>
        <taxon>Bacteria</taxon>
        <taxon>Pseudomonadati</taxon>
        <taxon>Acidobacteriota</taxon>
        <taxon>Terriglobia</taxon>
        <taxon>Terriglobales</taxon>
        <taxon>Acidobacteriaceae</taxon>
        <taxon>Granulicella</taxon>
    </lineage>
</organism>
<dbReference type="Pfam" id="PF13531">
    <property type="entry name" value="SBP_bac_11"/>
    <property type="match status" value="1"/>
</dbReference>
<dbReference type="NCBIfam" id="TIGR01256">
    <property type="entry name" value="modA"/>
    <property type="match status" value="1"/>
</dbReference>
<dbReference type="CDD" id="cd13539">
    <property type="entry name" value="PBP2_AvModA"/>
    <property type="match status" value="1"/>
</dbReference>
<comment type="caution">
    <text evidence="4">The sequence shown here is derived from an EMBL/GenBank/DDBJ whole genome shotgun (WGS) entry which is preliminary data.</text>
</comment>
<evidence type="ECO:0000313" key="4">
    <source>
        <dbReference type="EMBL" id="MFC6647486.1"/>
    </source>
</evidence>
<name>A0ABW1ZFL2_9BACT</name>
<dbReference type="Proteomes" id="UP001596391">
    <property type="component" value="Unassembled WGS sequence"/>
</dbReference>
<evidence type="ECO:0000256" key="2">
    <source>
        <dbReference type="ARBA" id="ARBA00022723"/>
    </source>
</evidence>
<dbReference type="InterPro" id="IPR050682">
    <property type="entry name" value="ModA/WtpA"/>
</dbReference>
<keyword evidence="2" id="KW-0479">Metal-binding</keyword>
<dbReference type="PANTHER" id="PTHR30632:SF14">
    <property type="entry name" value="TUNGSTATE_MOLYBDATE_CHROMATE-BINDING PROTEIN MODA"/>
    <property type="match status" value="1"/>
</dbReference>
<dbReference type="SUPFAM" id="SSF53850">
    <property type="entry name" value="Periplasmic binding protein-like II"/>
    <property type="match status" value="1"/>
</dbReference>
<dbReference type="PIRSF" id="PIRSF004846">
    <property type="entry name" value="ModA"/>
    <property type="match status" value="1"/>
</dbReference>
<dbReference type="PANTHER" id="PTHR30632">
    <property type="entry name" value="MOLYBDATE-BINDING PERIPLASMIC PROTEIN"/>
    <property type="match status" value="1"/>
</dbReference>
<evidence type="ECO:0000256" key="1">
    <source>
        <dbReference type="ARBA" id="ARBA00009175"/>
    </source>
</evidence>
<dbReference type="InterPro" id="IPR044084">
    <property type="entry name" value="AvModA-like_subst-bd"/>
</dbReference>
<evidence type="ECO:0000256" key="3">
    <source>
        <dbReference type="ARBA" id="ARBA00022729"/>
    </source>
</evidence>
<dbReference type="Gene3D" id="3.40.190.10">
    <property type="entry name" value="Periplasmic binding protein-like II"/>
    <property type="match status" value="2"/>
</dbReference>